<dbReference type="InterPro" id="IPR036527">
    <property type="entry name" value="SCP2_sterol-bd_dom_sf"/>
</dbReference>
<dbReference type="RefSeq" id="WP_090174388.1">
    <property type="nucleotide sequence ID" value="NZ_FMXR01000016.1"/>
</dbReference>
<organism evidence="3 4">
    <name type="scientific">Eubacterium oxidoreducens</name>
    <dbReference type="NCBI Taxonomy" id="1732"/>
    <lineage>
        <taxon>Bacteria</taxon>
        <taxon>Bacillati</taxon>
        <taxon>Bacillota</taxon>
        <taxon>Clostridia</taxon>
        <taxon>Eubacteriales</taxon>
        <taxon>Eubacteriaceae</taxon>
        <taxon>Eubacterium</taxon>
    </lineage>
</organism>
<evidence type="ECO:0000256" key="1">
    <source>
        <dbReference type="SAM" id="MobiDB-lite"/>
    </source>
</evidence>
<feature type="compositionally biased region" description="Low complexity" evidence="1">
    <location>
        <begin position="155"/>
        <end position="168"/>
    </location>
</feature>
<proteinExistence type="predicted"/>
<dbReference type="OrthoDB" id="9804656at2"/>
<accession>A0A1G6C877</accession>
<keyword evidence="4" id="KW-1185">Reference proteome</keyword>
<feature type="domain" description="SCP2" evidence="2">
    <location>
        <begin position="20"/>
        <end position="104"/>
    </location>
</feature>
<evidence type="ECO:0000313" key="4">
    <source>
        <dbReference type="Proteomes" id="UP000199228"/>
    </source>
</evidence>
<feature type="region of interest" description="Disordered" evidence="1">
    <location>
        <begin position="109"/>
        <end position="168"/>
    </location>
</feature>
<reference evidence="3 4" key="1">
    <citation type="submission" date="2016-10" db="EMBL/GenBank/DDBJ databases">
        <authorList>
            <person name="de Groot N.N."/>
        </authorList>
    </citation>
    <scope>NUCLEOTIDE SEQUENCE [LARGE SCALE GENOMIC DNA]</scope>
    <source>
        <strain evidence="3 4">DSM 3217</strain>
    </source>
</reference>
<dbReference type="InterPro" id="IPR003033">
    <property type="entry name" value="SCP2_sterol-bd_dom"/>
</dbReference>
<feature type="compositionally biased region" description="Basic residues" evidence="1">
    <location>
        <begin position="109"/>
        <end position="119"/>
    </location>
</feature>
<dbReference type="Pfam" id="PF02036">
    <property type="entry name" value="SCP2"/>
    <property type="match status" value="1"/>
</dbReference>
<dbReference type="EMBL" id="FMXR01000016">
    <property type="protein sequence ID" value="SDB29095.1"/>
    <property type="molecule type" value="Genomic_DNA"/>
</dbReference>
<dbReference type="STRING" id="1732.SAMN02910417_02176"/>
<dbReference type="Proteomes" id="UP000199228">
    <property type="component" value="Unassembled WGS sequence"/>
</dbReference>
<name>A0A1G6C877_EUBOX</name>
<evidence type="ECO:0000313" key="3">
    <source>
        <dbReference type="EMBL" id="SDB29095.1"/>
    </source>
</evidence>
<sequence length="168" mass="18391">MTFEEIVEKITKVSTGLDAKKVKEHIAYEIDIIGEGHGAFYVELNKGKVDVQPYEYYDHDLKIVATADEIIAIFDGSSDPVAASQEGRIHVQGNPEDLVVIKELINAPAKKKTTKKSTTKKSETSKKATTKKSDTTEKKATTKKSDTTEKKATTTKKAATTTAKKASK</sequence>
<gene>
    <name evidence="3" type="ORF">SAMN02910417_02176</name>
</gene>
<dbReference type="AlphaFoldDB" id="A0A1G6C877"/>
<feature type="compositionally biased region" description="Basic and acidic residues" evidence="1">
    <location>
        <begin position="120"/>
        <end position="152"/>
    </location>
</feature>
<protein>
    <submittedName>
        <fullName evidence="3">SCP-2 sterol transfer family protein</fullName>
    </submittedName>
</protein>
<evidence type="ECO:0000259" key="2">
    <source>
        <dbReference type="Pfam" id="PF02036"/>
    </source>
</evidence>
<dbReference type="SUPFAM" id="SSF55718">
    <property type="entry name" value="SCP-like"/>
    <property type="match status" value="1"/>
</dbReference>
<dbReference type="Gene3D" id="3.30.1050.10">
    <property type="entry name" value="SCP2 sterol-binding domain"/>
    <property type="match status" value="1"/>
</dbReference>